<protein>
    <submittedName>
        <fullName evidence="1">Uncharacterized protein</fullName>
    </submittedName>
</protein>
<reference evidence="1" key="1">
    <citation type="submission" date="2022-06" db="EMBL/GenBank/DDBJ databases">
        <title>Draft genome sequence of Streptomyces sp. RB6PN25 isolated from peat swamp forest in Thailand.</title>
        <authorList>
            <person name="Duangmal K."/>
            <person name="Klaysubun C."/>
        </authorList>
    </citation>
    <scope>NUCLEOTIDE SEQUENCE</scope>
    <source>
        <strain evidence="1">RB6PN25</strain>
    </source>
</reference>
<proteinExistence type="predicted"/>
<gene>
    <name evidence="1" type="ORF">NGB36_00060</name>
</gene>
<name>A0ABT1PN02_9ACTN</name>
<evidence type="ECO:0000313" key="1">
    <source>
        <dbReference type="EMBL" id="MCQ4079056.1"/>
    </source>
</evidence>
<dbReference type="EMBL" id="JANFNG010000001">
    <property type="protein sequence ID" value="MCQ4079056.1"/>
    <property type="molecule type" value="Genomic_DNA"/>
</dbReference>
<comment type="caution">
    <text evidence="1">The sequence shown here is derived from an EMBL/GenBank/DDBJ whole genome shotgun (WGS) entry which is preliminary data.</text>
</comment>
<sequence length="114" mass="12513">MAGYRCEHVVILPQGGEHRIVLAAYQAVDPEAALRWVLERASSVSVHLSAAAAEAIETLLADENERTAFVEALQSGYGYGFELSDIDTGTQLDGPTVHLFTTRRSRLRPTNRTE</sequence>
<keyword evidence="2" id="KW-1185">Reference proteome</keyword>
<dbReference type="Proteomes" id="UP001057702">
    <property type="component" value="Unassembled WGS sequence"/>
</dbReference>
<accession>A0ABT1PN02</accession>
<evidence type="ECO:0000313" key="2">
    <source>
        <dbReference type="Proteomes" id="UP001057702"/>
    </source>
</evidence>
<organism evidence="1 2">
    <name type="scientific">Streptomyces humicola</name>
    <dbReference type="NCBI Taxonomy" id="2953240"/>
    <lineage>
        <taxon>Bacteria</taxon>
        <taxon>Bacillati</taxon>
        <taxon>Actinomycetota</taxon>
        <taxon>Actinomycetes</taxon>
        <taxon>Kitasatosporales</taxon>
        <taxon>Streptomycetaceae</taxon>
        <taxon>Streptomyces</taxon>
    </lineage>
</organism>
<dbReference type="RefSeq" id="WP_255917912.1">
    <property type="nucleotide sequence ID" value="NZ_JANFNG010000001.1"/>
</dbReference>